<dbReference type="GO" id="GO:0005886">
    <property type="term" value="C:plasma membrane"/>
    <property type="evidence" value="ECO:0007669"/>
    <property type="project" value="UniProtKB-SubCell"/>
</dbReference>
<keyword evidence="3" id="KW-1003">Cell membrane</keyword>
<keyword evidence="5 9" id="KW-1133">Transmembrane helix</keyword>
<accession>A0A345BYG0</accession>
<sequence>MKFRRPGKTQSNNRQWLTTFSDMLLMMLVFFIMLFSISVVDSQRFQDLVDSFEGQDIFDEASSIVAEEPETSGTDDDDQIYDDGQGSMEEEDLESLLEEIGSYIEDNDLEDVITATREERGVKLVLQDRLLFDTGEASILEEAEPFLDETISLLEEFPYSAEVEGHTDNRPIETYRYPSNWELSSARATSVIRYFIEEGELNSSRFVATGYGDTRPVQANDTSENMQENRRVVIFVTDPDFEDET</sequence>
<dbReference type="AlphaFoldDB" id="A0A345BYG0"/>
<dbReference type="InterPro" id="IPR025713">
    <property type="entry name" value="MotB-like_N_dom"/>
</dbReference>
<feature type="domain" description="OmpA-like" evidence="10">
    <location>
        <begin position="119"/>
        <end position="240"/>
    </location>
</feature>
<keyword evidence="11" id="KW-0966">Cell projection</keyword>
<dbReference type="CDD" id="cd07185">
    <property type="entry name" value="OmpA_C-like"/>
    <property type="match status" value="1"/>
</dbReference>
<keyword evidence="11" id="KW-0282">Flagellum</keyword>
<feature type="transmembrane region" description="Helical" evidence="9">
    <location>
        <begin position="20"/>
        <end position="40"/>
    </location>
</feature>
<dbReference type="Proteomes" id="UP000252100">
    <property type="component" value="Chromosome"/>
</dbReference>
<comment type="similarity">
    <text evidence="2">Belongs to the MotB family.</text>
</comment>
<organism evidence="11 12">
    <name type="scientific">Salicibibacter kimchii</name>
    <dbReference type="NCBI Taxonomy" id="2099786"/>
    <lineage>
        <taxon>Bacteria</taxon>
        <taxon>Bacillati</taxon>
        <taxon>Bacillota</taxon>
        <taxon>Bacilli</taxon>
        <taxon>Bacillales</taxon>
        <taxon>Bacillaceae</taxon>
        <taxon>Salicibibacter</taxon>
    </lineage>
</organism>
<dbReference type="InterPro" id="IPR050330">
    <property type="entry name" value="Bact_OuterMem_StrucFunc"/>
</dbReference>
<dbReference type="Gene3D" id="3.30.1330.60">
    <property type="entry name" value="OmpA-like domain"/>
    <property type="match status" value="1"/>
</dbReference>
<feature type="region of interest" description="Disordered" evidence="8">
    <location>
        <begin position="63"/>
        <end position="85"/>
    </location>
</feature>
<evidence type="ECO:0000313" key="12">
    <source>
        <dbReference type="Proteomes" id="UP000252100"/>
    </source>
</evidence>
<dbReference type="Pfam" id="PF13677">
    <property type="entry name" value="MotB_plug"/>
    <property type="match status" value="1"/>
</dbReference>
<dbReference type="NCBIfam" id="NF005382">
    <property type="entry name" value="PRK06925.1"/>
    <property type="match status" value="1"/>
</dbReference>
<evidence type="ECO:0000256" key="9">
    <source>
        <dbReference type="SAM" id="Phobius"/>
    </source>
</evidence>
<dbReference type="SUPFAM" id="SSF103088">
    <property type="entry name" value="OmpA-like"/>
    <property type="match status" value="1"/>
</dbReference>
<gene>
    <name evidence="11" type="ORF">DT065_08100</name>
</gene>
<protein>
    <submittedName>
        <fullName evidence="11">Flagellar motor protein MotB</fullName>
    </submittedName>
</protein>
<evidence type="ECO:0000256" key="3">
    <source>
        <dbReference type="ARBA" id="ARBA00022475"/>
    </source>
</evidence>
<evidence type="ECO:0000256" key="5">
    <source>
        <dbReference type="ARBA" id="ARBA00022989"/>
    </source>
</evidence>
<dbReference type="EMBL" id="CP031092">
    <property type="protein sequence ID" value="AXF55991.1"/>
    <property type="molecule type" value="Genomic_DNA"/>
</dbReference>
<evidence type="ECO:0000256" key="6">
    <source>
        <dbReference type="ARBA" id="ARBA00023136"/>
    </source>
</evidence>
<proteinExistence type="inferred from homology"/>
<name>A0A345BYG0_9BACI</name>
<dbReference type="Pfam" id="PF00691">
    <property type="entry name" value="OmpA"/>
    <property type="match status" value="1"/>
</dbReference>
<keyword evidence="4 9" id="KW-0812">Transmembrane</keyword>
<evidence type="ECO:0000256" key="7">
    <source>
        <dbReference type="PROSITE-ProRule" id="PRU00473"/>
    </source>
</evidence>
<evidence type="ECO:0000259" key="10">
    <source>
        <dbReference type="PROSITE" id="PS51123"/>
    </source>
</evidence>
<dbReference type="InterPro" id="IPR006665">
    <property type="entry name" value="OmpA-like"/>
</dbReference>
<evidence type="ECO:0000313" key="11">
    <source>
        <dbReference type="EMBL" id="AXF55991.1"/>
    </source>
</evidence>
<dbReference type="InterPro" id="IPR036737">
    <property type="entry name" value="OmpA-like_sf"/>
</dbReference>
<dbReference type="OrthoDB" id="9815217at2"/>
<dbReference type="PANTHER" id="PTHR30329:SF16">
    <property type="entry name" value="CHEMOTAXIS MOTB PROTEIN"/>
    <property type="match status" value="1"/>
</dbReference>
<evidence type="ECO:0000256" key="8">
    <source>
        <dbReference type="SAM" id="MobiDB-lite"/>
    </source>
</evidence>
<dbReference type="PROSITE" id="PS51123">
    <property type="entry name" value="OMPA_2"/>
    <property type="match status" value="1"/>
</dbReference>
<evidence type="ECO:0000256" key="1">
    <source>
        <dbReference type="ARBA" id="ARBA00004162"/>
    </source>
</evidence>
<reference evidence="11 12" key="1">
    <citation type="journal article" date="2018" name="J. Microbiol.">
        <title>Salicibibacter kimchii gen. nov., sp. nov., a moderately halophilic and alkalitolerant bacterium in the family Bacillaceae, isolated from kimchi.</title>
        <authorList>
            <person name="Jang J.Y."/>
            <person name="Oh Y.J."/>
            <person name="Lim S.K."/>
            <person name="Park H.K."/>
            <person name="Lee C."/>
            <person name="Kim J.Y."/>
            <person name="Lee M.A."/>
            <person name="Choi H.J."/>
        </authorList>
    </citation>
    <scope>NUCLEOTIDE SEQUENCE [LARGE SCALE GENOMIC DNA]</scope>
    <source>
        <strain evidence="11 12">NKC1-1</strain>
    </source>
</reference>
<feature type="compositionally biased region" description="Acidic residues" evidence="8">
    <location>
        <begin position="67"/>
        <end position="81"/>
    </location>
</feature>
<keyword evidence="12" id="KW-1185">Reference proteome</keyword>
<dbReference type="PANTHER" id="PTHR30329">
    <property type="entry name" value="STATOR ELEMENT OF FLAGELLAR MOTOR COMPLEX"/>
    <property type="match status" value="1"/>
</dbReference>
<evidence type="ECO:0000256" key="2">
    <source>
        <dbReference type="ARBA" id="ARBA00008914"/>
    </source>
</evidence>
<dbReference type="KEGG" id="rue:DT065_08100"/>
<comment type="subcellular location">
    <subcellularLocation>
        <location evidence="1">Cell membrane</location>
        <topology evidence="1">Single-pass membrane protein</topology>
    </subcellularLocation>
</comment>
<keyword evidence="6 7" id="KW-0472">Membrane</keyword>
<evidence type="ECO:0000256" key="4">
    <source>
        <dbReference type="ARBA" id="ARBA00022692"/>
    </source>
</evidence>
<keyword evidence="11" id="KW-0969">Cilium</keyword>